<reference evidence="2 3" key="1">
    <citation type="submission" date="2017-11" db="EMBL/GenBank/DDBJ databases">
        <title>Complete genome of a free-living desiccation-tolerant cyanobacterium and its photosynthetic adaptation to extreme terrestrial habitat.</title>
        <authorList>
            <person name="Shang J."/>
        </authorList>
    </citation>
    <scope>NUCLEOTIDE SEQUENCE [LARGE SCALE GENOMIC DNA]</scope>
    <source>
        <strain evidence="2 3">CCNUN1</strain>
        <plasmid evidence="3">pnfsy08</plasmid>
    </source>
</reference>
<proteinExistence type="predicted"/>
<gene>
    <name evidence="2" type="ORF">COO91_10479</name>
</gene>
<evidence type="ECO:0000313" key="3">
    <source>
        <dbReference type="Proteomes" id="UP000232003"/>
    </source>
</evidence>
<dbReference type="Proteomes" id="UP000232003">
    <property type="component" value="Plasmid pNFSY08"/>
</dbReference>
<dbReference type="EMBL" id="CP024793">
    <property type="protein sequence ID" value="AUB44256.1"/>
    <property type="molecule type" value="Genomic_DNA"/>
</dbReference>
<feature type="compositionally biased region" description="Basic and acidic residues" evidence="1">
    <location>
        <begin position="11"/>
        <end position="20"/>
    </location>
</feature>
<dbReference type="AlphaFoldDB" id="A0A2K8T985"/>
<name>A0A2K8T985_9NOSO</name>
<keyword evidence="2" id="KW-0614">Plasmid</keyword>
<evidence type="ECO:0000256" key="1">
    <source>
        <dbReference type="SAM" id="MobiDB-lite"/>
    </source>
</evidence>
<geneLocation type="plasmid" evidence="3">
    <name>pnfsy08</name>
</geneLocation>
<protein>
    <submittedName>
        <fullName evidence="2">Uncharacterized protein</fullName>
    </submittedName>
</protein>
<evidence type="ECO:0000313" key="2">
    <source>
        <dbReference type="EMBL" id="AUB44256.1"/>
    </source>
</evidence>
<sequence length="41" mass="4677">MPKSRWVRVIEGGRRQEAGGRRQKVLPQLGIQTPPEKEPPN</sequence>
<dbReference type="KEGG" id="nfl:COO91_10479"/>
<organism evidence="2 3">
    <name type="scientific">Nostoc flagelliforme CCNUN1</name>
    <dbReference type="NCBI Taxonomy" id="2038116"/>
    <lineage>
        <taxon>Bacteria</taxon>
        <taxon>Bacillati</taxon>
        <taxon>Cyanobacteriota</taxon>
        <taxon>Cyanophyceae</taxon>
        <taxon>Nostocales</taxon>
        <taxon>Nostocaceae</taxon>
        <taxon>Nostoc</taxon>
    </lineage>
</organism>
<accession>A0A2K8T985</accession>
<feature type="region of interest" description="Disordered" evidence="1">
    <location>
        <begin position="1"/>
        <end position="41"/>
    </location>
</feature>
<keyword evidence="3" id="KW-1185">Reference proteome</keyword>